<accession>A0ABP8Y9D3</accession>
<dbReference type="InterPro" id="IPR029058">
    <property type="entry name" value="AB_hydrolase_fold"/>
</dbReference>
<evidence type="ECO:0000256" key="1">
    <source>
        <dbReference type="ARBA" id="ARBA00022801"/>
    </source>
</evidence>
<proteinExistence type="predicted"/>
<dbReference type="Proteomes" id="UP001499882">
    <property type="component" value="Unassembled WGS sequence"/>
</dbReference>
<name>A0ABP8Y9D3_9ACTN</name>
<organism evidence="3 4">
    <name type="scientific">Nocardioides endophyticus</name>
    <dbReference type="NCBI Taxonomy" id="1353775"/>
    <lineage>
        <taxon>Bacteria</taxon>
        <taxon>Bacillati</taxon>
        <taxon>Actinomycetota</taxon>
        <taxon>Actinomycetes</taxon>
        <taxon>Propionibacteriales</taxon>
        <taxon>Nocardioidaceae</taxon>
        <taxon>Nocardioides</taxon>
    </lineage>
</organism>
<keyword evidence="1 3" id="KW-0378">Hydrolase</keyword>
<gene>
    <name evidence="3" type="ORF">GCM10023350_03070</name>
</gene>
<dbReference type="PRINTS" id="PR00111">
    <property type="entry name" value="ABHYDROLASE"/>
</dbReference>
<dbReference type="GO" id="GO:0016787">
    <property type="term" value="F:hydrolase activity"/>
    <property type="evidence" value="ECO:0007669"/>
    <property type="project" value="UniProtKB-KW"/>
</dbReference>
<dbReference type="PANTHER" id="PTHR43798:SF31">
    <property type="entry name" value="AB HYDROLASE SUPERFAMILY PROTEIN YCLE"/>
    <property type="match status" value="1"/>
</dbReference>
<dbReference type="SUPFAM" id="SSF53474">
    <property type="entry name" value="alpha/beta-Hydrolases"/>
    <property type="match status" value="1"/>
</dbReference>
<dbReference type="Gene3D" id="3.40.50.1820">
    <property type="entry name" value="alpha/beta hydrolase"/>
    <property type="match status" value="1"/>
</dbReference>
<dbReference type="PANTHER" id="PTHR43798">
    <property type="entry name" value="MONOACYLGLYCEROL LIPASE"/>
    <property type="match status" value="1"/>
</dbReference>
<evidence type="ECO:0000313" key="3">
    <source>
        <dbReference type="EMBL" id="GAA4724159.1"/>
    </source>
</evidence>
<dbReference type="InterPro" id="IPR050266">
    <property type="entry name" value="AB_hydrolase_sf"/>
</dbReference>
<evidence type="ECO:0000259" key="2">
    <source>
        <dbReference type="Pfam" id="PF12697"/>
    </source>
</evidence>
<evidence type="ECO:0000313" key="4">
    <source>
        <dbReference type="Proteomes" id="UP001499882"/>
    </source>
</evidence>
<sequence length="288" mass="30667">MTASARVSDVEHGFVDVGGIRTSCYAAGDPTATPVLLLHDGAWGADAMLSWGDVISDLAADHRVVAPDLPGFGQTDKVVMFGRSPYEHRLRHIAGLLEQLDLNGPAHVVGTSFGGSLALRAALGSAWPMASATSVAGTGGPWRVDLAKQLLADLEPGRNYIARVVEVLTNTTSGLDDHIDRRYENSLIPGHYAAMVSPRLKHPDAAPTAVHDDYPARLADATVPISVITTRQDQLVEPDWPRHVQAVAPNVAFHQMEGPHSPNITHPNEVAAALRVIFSDARGANSEV</sequence>
<protein>
    <submittedName>
        <fullName evidence="3">Alpha/beta hydrolase</fullName>
    </submittedName>
</protein>
<dbReference type="EMBL" id="BAABKN010000004">
    <property type="protein sequence ID" value="GAA4724159.1"/>
    <property type="molecule type" value="Genomic_DNA"/>
</dbReference>
<comment type="caution">
    <text evidence="3">The sequence shown here is derived from an EMBL/GenBank/DDBJ whole genome shotgun (WGS) entry which is preliminary data.</text>
</comment>
<dbReference type="InterPro" id="IPR000073">
    <property type="entry name" value="AB_hydrolase_1"/>
</dbReference>
<keyword evidence="4" id="KW-1185">Reference proteome</keyword>
<feature type="domain" description="AB hydrolase-1" evidence="2">
    <location>
        <begin position="35"/>
        <end position="273"/>
    </location>
</feature>
<dbReference type="Pfam" id="PF12697">
    <property type="entry name" value="Abhydrolase_6"/>
    <property type="match status" value="1"/>
</dbReference>
<reference evidence="4" key="1">
    <citation type="journal article" date="2019" name="Int. J. Syst. Evol. Microbiol.">
        <title>The Global Catalogue of Microorganisms (GCM) 10K type strain sequencing project: providing services to taxonomists for standard genome sequencing and annotation.</title>
        <authorList>
            <consortium name="The Broad Institute Genomics Platform"/>
            <consortium name="The Broad Institute Genome Sequencing Center for Infectious Disease"/>
            <person name="Wu L."/>
            <person name="Ma J."/>
        </authorList>
    </citation>
    <scope>NUCLEOTIDE SEQUENCE [LARGE SCALE GENOMIC DNA]</scope>
    <source>
        <strain evidence="4">JCM 18532</strain>
    </source>
</reference>